<proteinExistence type="predicted"/>
<organism evidence="2 3">
    <name type="scientific">Apophysomyces ossiformis</name>
    <dbReference type="NCBI Taxonomy" id="679940"/>
    <lineage>
        <taxon>Eukaryota</taxon>
        <taxon>Fungi</taxon>
        <taxon>Fungi incertae sedis</taxon>
        <taxon>Mucoromycota</taxon>
        <taxon>Mucoromycotina</taxon>
        <taxon>Mucoromycetes</taxon>
        <taxon>Mucorales</taxon>
        <taxon>Mucorineae</taxon>
        <taxon>Mucoraceae</taxon>
        <taxon>Apophysomyces</taxon>
    </lineage>
</organism>
<dbReference type="AlphaFoldDB" id="A0A8H7EPP3"/>
<evidence type="ECO:0000313" key="2">
    <source>
        <dbReference type="EMBL" id="KAF7726590.1"/>
    </source>
</evidence>
<sequence length="318" mass="34734">MPGLVSRVLSHADKLVGTPISNATSWLPGQKDPYAHLSSSRRSSVDSDTTVYDQRDIYRLAPPASPRIYATPPPPYEKVAESTPQPAPQSRFTKLSGYVWKRASFSAAAWQDSKPPIPEPATIDKKQVEHGLALINVATEIGNAGNPQMAMDLYMMGLDRMISALPLDSDPNIKAALEQKLIELKERKDLDLAVPPQPEAENLEPQDESEETPLRSQFSNLVVNAAVLGAVALKRSPIPDAVSSAMTYAISGMQAMDNTYHIRKRTMDLAGRGIAKAIEIDKQYEVHQMVTDAVYTGVTAFVKAGLAYAETPSYTQKN</sequence>
<protein>
    <submittedName>
        <fullName evidence="2">Uncharacterized protein</fullName>
    </submittedName>
</protein>
<feature type="region of interest" description="Disordered" evidence="1">
    <location>
        <begin position="190"/>
        <end position="214"/>
    </location>
</feature>
<reference evidence="2" key="1">
    <citation type="submission" date="2020-01" db="EMBL/GenBank/DDBJ databases">
        <title>Genome Sequencing of Three Apophysomyces-Like Fungal Strains Confirms a Novel Fungal Genus in the Mucoromycota with divergent Burkholderia-like Endosymbiotic Bacteria.</title>
        <authorList>
            <person name="Stajich J.E."/>
            <person name="Macias A.M."/>
            <person name="Carter-House D."/>
            <person name="Lovett B."/>
            <person name="Kasson L.R."/>
            <person name="Berry K."/>
            <person name="Grigoriev I."/>
            <person name="Chang Y."/>
            <person name="Spatafora J."/>
            <person name="Kasson M.T."/>
        </authorList>
    </citation>
    <scope>NUCLEOTIDE SEQUENCE</scope>
    <source>
        <strain evidence="2">NRRL A-21654</strain>
    </source>
</reference>
<dbReference type="Gene3D" id="1.20.58.80">
    <property type="entry name" value="Phosphotransferase system, lactose/cellobiose-type IIA subunit"/>
    <property type="match status" value="1"/>
</dbReference>
<dbReference type="EMBL" id="JABAYA010000076">
    <property type="protein sequence ID" value="KAF7726590.1"/>
    <property type="molecule type" value="Genomic_DNA"/>
</dbReference>
<gene>
    <name evidence="2" type="ORF">EC973_008635</name>
</gene>
<feature type="compositionally biased region" description="Acidic residues" evidence="1">
    <location>
        <begin position="201"/>
        <end position="211"/>
    </location>
</feature>
<evidence type="ECO:0000313" key="3">
    <source>
        <dbReference type="Proteomes" id="UP000605846"/>
    </source>
</evidence>
<dbReference type="SUPFAM" id="SSF116846">
    <property type="entry name" value="MIT domain"/>
    <property type="match status" value="1"/>
</dbReference>
<comment type="caution">
    <text evidence="2">The sequence shown here is derived from an EMBL/GenBank/DDBJ whole genome shotgun (WGS) entry which is preliminary data.</text>
</comment>
<dbReference type="OrthoDB" id="2414723at2759"/>
<evidence type="ECO:0000256" key="1">
    <source>
        <dbReference type="SAM" id="MobiDB-lite"/>
    </source>
</evidence>
<feature type="region of interest" description="Disordered" evidence="1">
    <location>
        <begin position="64"/>
        <end position="90"/>
    </location>
</feature>
<keyword evidence="3" id="KW-1185">Reference proteome</keyword>
<accession>A0A8H7EPP3</accession>
<dbReference type="Proteomes" id="UP000605846">
    <property type="component" value="Unassembled WGS sequence"/>
</dbReference>
<name>A0A8H7EPP3_9FUNG</name>
<dbReference type="InterPro" id="IPR036181">
    <property type="entry name" value="MIT_dom_sf"/>
</dbReference>